<dbReference type="Pfam" id="PF01547">
    <property type="entry name" value="SBP_bac_1"/>
    <property type="match status" value="1"/>
</dbReference>
<evidence type="ECO:0000313" key="4">
    <source>
        <dbReference type="EMBL" id="PIP34188.1"/>
    </source>
</evidence>
<dbReference type="GO" id="GO:0055085">
    <property type="term" value="P:transmembrane transport"/>
    <property type="evidence" value="ECO:0007669"/>
    <property type="project" value="InterPro"/>
</dbReference>
<dbReference type="PANTHER" id="PTHR43649">
    <property type="entry name" value="ARABINOSE-BINDING PROTEIN-RELATED"/>
    <property type="match status" value="1"/>
</dbReference>
<dbReference type="EMBL" id="PCSD01000004">
    <property type="protein sequence ID" value="PIP34188.1"/>
    <property type="molecule type" value="Genomic_DNA"/>
</dbReference>
<reference evidence="4 5" key="1">
    <citation type="submission" date="2017-09" db="EMBL/GenBank/DDBJ databases">
        <title>Depth-based differentiation of microbial function through sediment-hosted aquifers and enrichment of novel symbionts in the deep terrestrial subsurface.</title>
        <authorList>
            <person name="Probst A.J."/>
            <person name="Ladd B."/>
            <person name="Jarett J.K."/>
            <person name="Geller-Mcgrath D.E."/>
            <person name="Sieber C.M."/>
            <person name="Emerson J.B."/>
            <person name="Anantharaman K."/>
            <person name="Thomas B.C."/>
            <person name="Malmstrom R."/>
            <person name="Stieglmeier M."/>
            <person name="Klingl A."/>
            <person name="Woyke T."/>
            <person name="Ryan C.M."/>
            <person name="Banfield J.F."/>
        </authorList>
    </citation>
    <scope>NUCLEOTIDE SEQUENCE [LARGE SCALE GENOMIC DNA]</scope>
    <source>
        <strain evidence="4">CG23_combo_of_CG06-09_8_20_14_all_49_15</strain>
    </source>
</reference>
<dbReference type="InterPro" id="IPR006059">
    <property type="entry name" value="SBP"/>
</dbReference>
<dbReference type="AlphaFoldDB" id="A0A2G9ZPB5"/>
<dbReference type="InterPro" id="IPR006061">
    <property type="entry name" value="SBP_1_CS"/>
</dbReference>
<accession>A0A2G9ZPB5</accession>
<protein>
    <recommendedName>
        <fullName evidence="6">ABC transporter substrate-binding protein</fullName>
    </recommendedName>
</protein>
<dbReference type="InterPro" id="IPR050490">
    <property type="entry name" value="Bact_solute-bd_prot1"/>
</dbReference>
<evidence type="ECO:0000256" key="1">
    <source>
        <dbReference type="ARBA" id="ARBA00008520"/>
    </source>
</evidence>
<comment type="caution">
    <text evidence="4">The sequence shown here is derived from an EMBL/GenBank/DDBJ whole genome shotgun (WGS) entry which is preliminary data.</text>
</comment>
<keyword evidence="3" id="KW-0732">Signal</keyword>
<sequence length="488" mass="55355">MRFCLSFCGLLALIIILPGFGLRCTNKEVQQGMKPVELNYWRVYDGPDAFEQIIAAYSQNHTNVSIKYRKLRYDEYERELINALAEDRGPDIFSLHNTWLARYQNKLEPLPPQVTLIYPTLKGSIKKELFLEKRVTRTMTTAELEKAYVEAVAKDVVRTALDEETGGARPQIYGLPLALDSLVMYYNKDLFNNAALPEPPAYWNRDFQLAVKNLTKQDNKGLLIQYGVALGGGENIERAGDILSLLMMQNGTVMMDGNRVAFHQIPPALSQKGYNPGLEALRFYTDFANPAKEVYSWNKNAENSLELFCRGQLAIFFGYAYHLPMIKAKAPKLNFAIAPMPQIENNPPVNFANYWVEVVSKKIMTDQKNLALGQEYPRLKRDIAWDFLLFVAKAENVKSYLAAVKKPSALRSLVAQESRDPKLGVFASQLLTAKSWYQGEDAPAAEKIMQELINTAVENQQFPERLMDYLNNAALQVQQTVVRKPADE</sequence>
<dbReference type="Gene3D" id="3.40.190.10">
    <property type="entry name" value="Periplasmic binding protein-like II"/>
    <property type="match status" value="1"/>
</dbReference>
<evidence type="ECO:0000256" key="2">
    <source>
        <dbReference type="ARBA" id="ARBA00022448"/>
    </source>
</evidence>
<dbReference type="PANTHER" id="PTHR43649:SF12">
    <property type="entry name" value="DIACETYLCHITOBIOSE BINDING PROTEIN DASA"/>
    <property type="match status" value="1"/>
</dbReference>
<name>A0A2G9ZPB5_9BACT</name>
<organism evidence="4 5">
    <name type="scientific">Candidatus Falkowbacteria bacterium CG23_combo_of_CG06-09_8_20_14_all_49_15</name>
    <dbReference type="NCBI Taxonomy" id="1974572"/>
    <lineage>
        <taxon>Bacteria</taxon>
        <taxon>Candidatus Falkowiibacteriota</taxon>
    </lineage>
</organism>
<keyword evidence="2" id="KW-0813">Transport</keyword>
<dbReference type="Proteomes" id="UP000230729">
    <property type="component" value="Unassembled WGS sequence"/>
</dbReference>
<dbReference type="SUPFAM" id="SSF53850">
    <property type="entry name" value="Periplasmic binding protein-like II"/>
    <property type="match status" value="1"/>
</dbReference>
<proteinExistence type="inferred from homology"/>
<evidence type="ECO:0000256" key="3">
    <source>
        <dbReference type="ARBA" id="ARBA00022729"/>
    </source>
</evidence>
<comment type="similarity">
    <text evidence="1">Belongs to the bacterial solute-binding protein 1 family.</text>
</comment>
<gene>
    <name evidence="4" type="ORF">COX22_00340</name>
</gene>
<evidence type="ECO:0008006" key="6">
    <source>
        <dbReference type="Google" id="ProtNLM"/>
    </source>
</evidence>
<dbReference type="PROSITE" id="PS01037">
    <property type="entry name" value="SBP_BACTERIAL_1"/>
    <property type="match status" value="1"/>
</dbReference>
<evidence type="ECO:0000313" key="5">
    <source>
        <dbReference type="Proteomes" id="UP000230729"/>
    </source>
</evidence>